<dbReference type="Proteomes" id="UP000183832">
    <property type="component" value="Unassembled WGS sequence"/>
</dbReference>
<evidence type="ECO:0000313" key="1">
    <source>
        <dbReference type="EMBL" id="CRK87142.1"/>
    </source>
</evidence>
<name>A0A1J1HL07_9DIPT</name>
<dbReference type="EMBL" id="CVRI01000004">
    <property type="protein sequence ID" value="CRK87142.1"/>
    <property type="molecule type" value="Genomic_DNA"/>
</dbReference>
<sequence>MFQHEGFILDLFMHKRKGKSLKDLRVSGLMITKFEAVVFEWLEIAFFKRKCAYLIKCCTCLLRCTIWNSQQNSE</sequence>
<dbReference type="AlphaFoldDB" id="A0A1J1HL07"/>
<keyword evidence="2" id="KW-1185">Reference proteome</keyword>
<protein>
    <submittedName>
        <fullName evidence="1">CLUMA_CG000951, isoform A</fullName>
    </submittedName>
</protein>
<reference evidence="1 2" key="1">
    <citation type="submission" date="2015-04" db="EMBL/GenBank/DDBJ databases">
        <authorList>
            <person name="Syromyatnikov M.Y."/>
            <person name="Popov V.N."/>
        </authorList>
    </citation>
    <scope>NUCLEOTIDE SEQUENCE [LARGE SCALE GENOMIC DNA]</scope>
</reference>
<accession>A0A1J1HL07</accession>
<evidence type="ECO:0000313" key="2">
    <source>
        <dbReference type="Proteomes" id="UP000183832"/>
    </source>
</evidence>
<gene>
    <name evidence="1" type="ORF">CLUMA_CG000951</name>
</gene>
<proteinExistence type="predicted"/>
<organism evidence="1 2">
    <name type="scientific">Clunio marinus</name>
    <dbReference type="NCBI Taxonomy" id="568069"/>
    <lineage>
        <taxon>Eukaryota</taxon>
        <taxon>Metazoa</taxon>
        <taxon>Ecdysozoa</taxon>
        <taxon>Arthropoda</taxon>
        <taxon>Hexapoda</taxon>
        <taxon>Insecta</taxon>
        <taxon>Pterygota</taxon>
        <taxon>Neoptera</taxon>
        <taxon>Endopterygota</taxon>
        <taxon>Diptera</taxon>
        <taxon>Nematocera</taxon>
        <taxon>Chironomoidea</taxon>
        <taxon>Chironomidae</taxon>
        <taxon>Clunio</taxon>
    </lineage>
</organism>